<comment type="similarity">
    <text evidence="1">Belongs to the NodU/CmcH family.</text>
</comment>
<evidence type="ECO:0000313" key="4">
    <source>
        <dbReference type="EMBL" id="MBR9973888.1"/>
    </source>
</evidence>
<feature type="domain" description="Carbamoyltransferase" evidence="2">
    <location>
        <begin position="100"/>
        <end position="334"/>
    </location>
</feature>
<dbReference type="RefSeq" id="WP_211552028.1">
    <property type="nucleotide sequence ID" value="NZ_JAGTUF010000039.1"/>
</dbReference>
<comment type="caution">
    <text evidence="4">The sequence shown here is derived from an EMBL/GenBank/DDBJ whole genome shotgun (WGS) entry which is preliminary data.</text>
</comment>
<keyword evidence="5" id="KW-1185">Reference proteome</keyword>
<dbReference type="SUPFAM" id="SSF53067">
    <property type="entry name" value="Actin-like ATPase domain"/>
    <property type="match status" value="1"/>
</dbReference>
<dbReference type="EMBL" id="JAGTUF010000039">
    <property type="protein sequence ID" value="MBR9973888.1"/>
    <property type="molecule type" value="Genomic_DNA"/>
</dbReference>
<dbReference type="InterPro" id="IPR038152">
    <property type="entry name" value="Carbam_trans_C_sf"/>
</dbReference>
<name>A0ABS5IHI6_9PROT</name>
<dbReference type="Gene3D" id="3.90.870.20">
    <property type="entry name" value="Carbamoyltransferase, C-terminal domain"/>
    <property type="match status" value="1"/>
</dbReference>
<protein>
    <recommendedName>
        <fullName evidence="6">Carbamoyltransferase</fullName>
    </recommendedName>
</protein>
<evidence type="ECO:0008006" key="6">
    <source>
        <dbReference type="Google" id="ProtNLM"/>
    </source>
</evidence>
<evidence type="ECO:0000259" key="2">
    <source>
        <dbReference type="Pfam" id="PF02543"/>
    </source>
</evidence>
<dbReference type="Proteomes" id="UP000680714">
    <property type="component" value="Unassembled WGS sequence"/>
</dbReference>
<reference evidence="4 5" key="1">
    <citation type="submission" date="2021-04" db="EMBL/GenBank/DDBJ databases">
        <title>Magnetospirillum sulfuroxidans sp. nov., a facultative chemolithoautotrophic sulfur-oxidizing alphaproteobacterium isolated from freshwater sediment and proposals for Paramagetospirillum gen. nov., and Magnetospirillaceae fam. nov.</title>
        <authorList>
            <person name="Koziaeva V."/>
            <person name="Geelhoed J.S."/>
            <person name="Sorokin D.Y."/>
            <person name="Grouzdev D.S."/>
        </authorList>
    </citation>
    <scope>NUCLEOTIDE SEQUENCE [LARGE SCALE GENOMIC DNA]</scope>
    <source>
        <strain evidence="4 5">J10</strain>
    </source>
</reference>
<evidence type="ECO:0000256" key="1">
    <source>
        <dbReference type="ARBA" id="ARBA00006129"/>
    </source>
</evidence>
<dbReference type="InterPro" id="IPR003696">
    <property type="entry name" value="Carbtransf_dom"/>
</dbReference>
<gene>
    <name evidence="4" type="ORF">KEC16_19355</name>
</gene>
<dbReference type="CDD" id="cd24033">
    <property type="entry name" value="ASKHA_NBD_NodU_CmcH-like_N"/>
    <property type="match status" value="1"/>
</dbReference>
<dbReference type="InterPro" id="IPR043129">
    <property type="entry name" value="ATPase_NBD"/>
</dbReference>
<organism evidence="4 5">
    <name type="scientific">Magnetospirillum sulfuroxidans</name>
    <dbReference type="NCBI Taxonomy" id="611300"/>
    <lineage>
        <taxon>Bacteria</taxon>
        <taxon>Pseudomonadati</taxon>
        <taxon>Pseudomonadota</taxon>
        <taxon>Alphaproteobacteria</taxon>
        <taxon>Rhodospirillales</taxon>
        <taxon>Rhodospirillaceae</taxon>
        <taxon>Magnetospirillum</taxon>
    </lineage>
</organism>
<dbReference type="PANTHER" id="PTHR34847:SF1">
    <property type="entry name" value="NODULATION PROTEIN U"/>
    <property type="match status" value="1"/>
</dbReference>
<dbReference type="PANTHER" id="PTHR34847">
    <property type="entry name" value="NODULATION PROTEIN U"/>
    <property type="match status" value="1"/>
</dbReference>
<evidence type="ECO:0000313" key="5">
    <source>
        <dbReference type="Proteomes" id="UP000680714"/>
    </source>
</evidence>
<dbReference type="Gene3D" id="3.30.420.40">
    <property type="match status" value="1"/>
</dbReference>
<dbReference type="InterPro" id="IPR031730">
    <property type="entry name" value="Carbam_trans_C"/>
</dbReference>
<dbReference type="InterPro" id="IPR017945">
    <property type="entry name" value="DHBP_synth_RibB-like_a/b_dom"/>
</dbReference>
<accession>A0ABS5IHI6</accession>
<sequence>MAADRLLYVGIHIGHDRSVSVVENGTLVGHLAEERVDRVKHSRSVAFPRRSLDVLARSLGFLLEQVSAFAITYAFVDMDTLGPHLIADFRAEFDLPDATVFCMGHHLAHAYSTFFTSPFRDAAILVADGAGDLAGQYLEAESAYRASPDGIEQIWSRPQDLPSSDVQRRNFFCMPYMGEWDRPKQISFARKYEQFTYALNFGWGQSGKTMGLAAWGTPLFGPPAHALNPPDFPLSMADMMAELEELRAASGMSFGRFVRERAKDVAATAQSAVEGMVLAVCKHVRELSPSDNLCLAGGLFLNCVLNHKIVREAGFKNVHIVPACGDDGQSIGAAYFACERSEGRLIPGLVSPYQGPEPKPQAAWAAIEAAGLGGVARILDNESLVAEIVARLQEGRTVGLCRGRSEMGPRALGHRSILASPTDPRMHAHMNRYVKHREDFRPLAPMVRWEDQFSIFELAAPSPHMLLTAQVRSEWKERIPAVTHIDGSARVQAVRQEDEPFLHRLLTIMGMQTGVPVLMNTSLNNRGEPIVETPAEALAMLHRSALDAVVVENILVDRDQRRRSCP</sequence>
<dbReference type="Pfam" id="PF02543">
    <property type="entry name" value="Carbam_trans_N"/>
    <property type="match status" value="1"/>
</dbReference>
<dbReference type="SUPFAM" id="SSF55821">
    <property type="entry name" value="YrdC/RibB"/>
    <property type="match status" value="1"/>
</dbReference>
<dbReference type="InterPro" id="IPR051338">
    <property type="entry name" value="NodU/CmcH_Carbamoyltrnsfr"/>
</dbReference>
<dbReference type="Pfam" id="PF16861">
    <property type="entry name" value="Carbam_trans_C"/>
    <property type="match status" value="1"/>
</dbReference>
<feature type="domain" description="Carbamoyltransferase C-terminal" evidence="3">
    <location>
        <begin position="391"/>
        <end position="557"/>
    </location>
</feature>
<proteinExistence type="inferred from homology"/>
<evidence type="ECO:0000259" key="3">
    <source>
        <dbReference type="Pfam" id="PF16861"/>
    </source>
</evidence>